<dbReference type="InterPro" id="IPR016181">
    <property type="entry name" value="Acyl_CoA_acyltransferase"/>
</dbReference>
<keyword evidence="2" id="KW-0012">Acyltransferase</keyword>
<evidence type="ECO:0000313" key="3">
    <source>
        <dbReference type="Proteomes" id="UP001279681"/>
    </source>
</evidence>
<dbReference type="InterPro" id="IPR025559">
    <property type="entry name" value="Eis_dom"/>
</dbReference>
<accession>A0ABU4WAP8</accession>
<dbReference type="EC" id="2.3.1.-" evidence="2"/>
<dbReference type="EMBL" id="JAVIKH010000003">
    <property type="protein sequence ID" value="MDX8335558.1"/>
    <property type="molecule type" value="Genomic_DNA"/>
</dbReference>
<dbReference type="PANTHER" id="PTHR37817">
    <property type="entry name" value="N-ACETYLTRANSFERASE EIS"/>
    <property type="match status" value="1"/>
</dbReference>
<dbReference type="Proteomes" id="UP001279681">
    <property type="component" value="Unassembled WGS sequence"/>
</dbReference>
<dbReference type="Pfam" id="PF13530">
    <property type="entry name" value="SCP2_2"/>
    <property type="match status" value="1"/>
</dbReference>
<keyword evidence="3" id="KW-1185">Reference proteome</keyword>
<protein>
    <submittedName>
        <fullName evidence="2">GNAT family N-acetyltransferase</fullName>
        <ecNumber evidence="2">2.3.1.-</ecNumber>
    </submittedName>
</protein>
<name>A0ABU4WAP8_9FUSO</name>
<dbReference type="SUPFAM" id="SSF55718">
    <property type="entry name" value="SCP-like"/>
    <property type="match status" value="1"/>
</dbReference>
<comment type="caution">
    <text evidence="2">The sequence shown here is derived from an EMBL/GenBank/DDBJ whole genome shotgun (WGS) entry which is preliminary data.</text>
</comment>
<dbReference type="InterPro" id="IPR000182">
    <property type="entry name" value="GNAT_dom"/>
</dbReference>
<dbReference type="Gene3D" id="3.40.630.30">
    <property type="match status" value="2"/>
</dbReference>
<evidence type="ECO:0000313" key="2">
    <source>
        <dbReference type="EMBL" id="MDX8335558.1"/>
    </source>
</evidence>
<keyword evidence="2" id="KW-0808">Transferase</keyword>
<dbReference type="GO" id="GO:0016746">
    <property type="term" value="F:acyltransferase activity"/>
    <property type="evidence" value="ECO:0007669"/>
    <property type="project" value="UniProtKB-KW"/>
</dbReference>
<dbReference type="RefSeq" id="WP_320312967.1">
    <property type="nucleotide sequence ID" value="NZ_JAVIKH010000003.1"/>
</dbReference>
<dbReference type="PROSITE" id="PS51186">
    <property type="entry name" value="GNAT"/>
    <property type="match status" value="1"/>
</dbReference>
<evidence type="ECO:0000259" key="1">
    <source>
        <dbReference type="PROSITE" id="PS51186"/>
    </source>
</evidence>
<dbReference type="InterPro" id="IPR036527">
    <property type="entry name" value="SCP2_sterol-bd_dom_sf"/>
</dbReference>
<dbReference type="Gene3D" id="3.30.1050.10">
    <property type="entry name" value="SCP2 sterol-binding domain"/>
    <property type="match status" value="1"/>
</dbReference>
<organism evidence="2 3">
    <name type="scientific">Candidatus Cetobacterium colombiensis</name>
    <dbReference type="NCBI Taxonomy" id="3073100"/>
    <lineage>
        <taxon>Bacteria</taxon>
        <taxon>Fusobacteriati</taxon>
        <taxon>Fusobacteriota</taxon>
        <taxon>Fusobacteriia</taxon>
        <taxon>Fusobacteriales</taxon>
        <taxon>Fusobacteriaceae</taxon>
        <taxon>Cetobacterium</taxon>
    </lineage>
</organism>
<proteinExistence type="predicted"/>
<feature type="domain" description="N-acetyltransferase" evidence="1">
    <location>
        <begin position="1"/>
        <end position="141"/>
    </location>
</feature>
<gene>
    <name evidence="2" type="ORF">RFV38_03430</name>
</gene>
<dbReference type="SUPFAM" id="SSF55729">
    <property type="entry name" value="Acyl-CoA N-acyltransferases (Nat)"/>
    <property type="match status" value="1"/>
</dbReference>
<dbReference type="Pfam" id="PF13527">
    <property type="entry name" value="Acetyltransf_9"/>
    <property type="match status" value="1"/>
</dbReference>
<dbReference type="PANTHER" id="PTHR37817:SF1">
    <property type="entry name" value="N-ACETYLTRANSFERASE EIS"/>
    <property type="match status" value="1"/>
</dbReference>
<reference evidence="3" key="1">
    <citation type="submission" date="2023-07" db="EMBL/GenBank/DDBJ databases">
        <authorList>
            <person name="Colorado M.A."/>
            <person name="Villamil L.M."/>
            <person name="Melo J.F."/>
            <person name="Rodriguez J.A."/>
            <person name="Ruiz R.Y."/>
        </authorList>
    </citation>
    <scope>NUCLEOTIDE SEQUENCE [LARGE SCALE GENOMIC DNA]</scope>
    <source>
        <strain evidence="3">C33</strain>
    </source>
</reference>
<dbReference type="InterPro" id="IPR051554">
    <property type="entry name" value="Acetyltransferase_Eis"/>
</dbReference>
<sequence length="380" mass="45862">MLKDQLKNLWKDLFNDEWSYIDWYFENIYQENTTKTYLEDNYLKGMLFENKYHLSIGDERFLGRYLVGVGVAPERRGEGIMKNLLLKSLKKAKEFGEEFVYLTPIDKEIYEPFGFGYISKLSKYEVDFSALQEFKRKFKVEKIESTNYKEELLIKLKEFYRENSKEYFVKVAREKEDYKKILSEIFCEDGLVYISYDLFEKINGYIFLTKSKNICVKEFLFNDKDTLESLLSVLYGYKNYYEKLEFIFPENTYLEDYFKSEKNVKKIIKNKVQARILDVEKVLKRISGNLRENEEIIIHVQDNYFPENNGSFKLSFKNVERTLEEFHISLKIKELTILSYGFRDFNSLKKLESFYVKNKDKEEILSKIFQKKVNYFNQDF</sequence>